<organism evidence="1 2">
    <name type="scientific">Scortum barcoo</name>
    <name type="common">barcoo grunter</name>
    <dbReference type="NCBI Taxonomy" id="214431"/>
    <lineage>
        <taxon>Eukaryota</taxon>
        <taxon>Metazoa</taxon>
        <taxon>Chordata</taxon>
        <taxon>Craniata</taxon>
        <taxon>Vertebrata</taxon>
        <taxon>Euteleostomi</taxon>
        <taxon>Actinopterygii</taxon>
        <taxon>Neopterygii</taxon>
        <taxon>Teleostei</taxon>
        <taxon>Neoteleostei</taxon>
        <taxon>Acanthomorphata</taxon>
        <taxon>Eupercaria</taxon>
        <taxon>Centrarchiformes</taxon>
        <taxon>Terapontoidei</taxon>
        <taxon>Terapontidae</taxon>
        <taxon>Scortum</taxon>
    </lineage>
</organism>
<dbReference type="Proteomes" id="UP000831701">
    <property type="component" value="Chromosome 17"/>
</dbReference>
<dbReference type="EMBL" id="CM041547">
    <property type="protein sequence ID" value="KAI3359393.1"/>
    <property type="molecule type" value="Genomic_DNA"/>
</dbReference>
<evidence type="ECO:0000313" key="2">
    <source>
        <dbReference type="Proteomes" id="UP000831701"/>
    </source>
</evidence>
<accession>A0ACB8VXX5</accession>
<evidence type="ECO:0000313" key="1">
    <source>
        <dbReference type="EMBL" id="KAI3359393.1"/>
    </source>
</evidence>
<name>A0ACB8VXX5_9TELE</name>
<gene>
    <name evidence="1" type="ORF">L3Q82_002895</name>
</gene>
<protein>
    <submittedName>
        <fullName evidence="1">Uncharacterized protein</fullName>
    </submittedName>
</protein>
<reference evidence="1" key="1">
    <citation type="submission" date="2022-04" db="EMBL/GenBank/DDBJ databases">
        <title>Jade perch genome.</title>
        <authorList>
            <person name="Chao B."/>
        </authorList>
    </citation>
    <scope>NUCLEOTIDE SEQUENCE</scope>
    <source>
        <strain evidence="1">CB-2022</strain>
    </source>
</reference>
<sequence length="238" mass="26320">MLVRRSRGEAMMQLLRPLEKKTGSLGRGERSENPFDRWGWYCLYIVRHLLLTQSVCSLRLLLDDLIPLSPKKLLNETIAARHQLPPDCPVPERDVSAASVERTSRSDPGSKLSGSACGNTETSPSCDTESEPAAPTRSTGDYPEDPRLLRPLHSQDSVSVQGRSALGAVVSVLIRQQQVCRELEAGTERRRFSRSSIPGPLQGDGQDVATILHLVHNLIHEEEEEDKPSQHSAEIGED</sequence>
<comment type="caution">
    <text evidence="1">The sequence shown here is derived from an EMBL/GenBank/DDBJ whole genome shotgun (WGS) entry which is preliminary data.</text>
</comment>
<keyword evidence="2" id="KW-1185">Reference proteome</keyword>
<proteinExistence type="predicted"/>